<protein>
    <submittedName>
        <fullName evidence="1">Uncharacterized protein</fullName>
    </submittedName>
</protein>
<organism evidence="1 2">
    <name type="scientific">Novosphingobium humi</name>
    <dbReference type="NCBI Taxonomy" id="2282397"/>
    <lineage>
        <taxon>Bacteria</taxon>
        <taxon>Pseudomonadati</taxon>
        <taxon>Pseudomonadota</taxon>
        <taxon>Alphaproteobacteria</taxon>
        <taxon>Sphingomonadales</taxon>
        <taxon>Sphingomonadaceae</taxon>
        <taxon>Novosphingobium</taxon>
    </lineage>
</organism>
<geneLocation type="plasmid" evidence="1 2">
    <name>unnamed1</name>
</geneLocation>
<name>A0ABY7U2L3_9SPHN</name>
<evidence type="ECO:0000313" key="1">
    <source>
        <dbReference type="EMBL" id="WCT79742.1"/>
    </source>
</evidence>
<dbReference type="Proteomes" id="UP001218231">
    <property type="component" value="Plasmid unnamed1"/>
</dbReference>
<keyword evidence="2" id="KW-1185">Reference proteome</keyword>
<keyword evidence="1" id="KW-0614">Plasmid</keyword>
<sequence length="99" mass="11042">MKVPPATAGRREITGLSVIEDQALAMIAALASELAVTRERVDTLERLLEEKGVLERAAIETYRAGDEAAQQRETLRQRLIAKVFRPLRDASRRAIEEQG</sequence>
<evidence type="ECO:0000313" key="2">
    <source>
        <dbReference type="Proteomes" id="UP001218231"/>
    </source>
</evidence>
<dbReference type="RefSeq" id="WP_273620013.1">
    <property type="nucleotide sequence ID" value="NZ_CP103869.1"/>
</dbReference>
<gene>
    <name evidence="1" type="ORF">PQ457_16890</name>
</gene>
<dbReference type="EMBL" id="CP117418">
    <property type="protein sequence ID" value="WCT79742.1"/>
    <property type="molecule type" value="Genomic_DNA"/>
</dbReference>
<proteinExistence type="predicted"/>
<reference evidence="1 2" key="1">
    <citation type="submission" date="2023-02" db="EMBL/GenBank/DDBJ databases">
        <title>Genome sequence of Novosphingobium humi KACC 19094.</title>
        <authorList>
            <person name="Kim S."/>
            <person name="Heo J."/>
            <person name="Kwon S.-W."/>
        </authorList>
    </citation>
    <scope>NUCLEOTIDE SEQUENCE [LARGE SCALE GENOMIC DNA]</scope>
    <source>
        <strain evidence="1 2">KACC 19094</strain>
        <plasmid evidence="1 2">unnamed1</plasmid>
    </source>
</reference>
<accession>A0ABY7U2L3</accession>